<evidence type="ECO:0000256" key="1">
    <source>
        <dbReference type="ARBA" id="ARBA00023125"/>
    </source>
</evidence>
<reference evidence="4 5" key="1">
    <citation type="submission" date="2015-01" db="EMBL/GenBank/DDBJ databases">
        <title>Erwinia tracheiphila.</title>
        <authorList>
            <person name="Shapiro L.R."/>
        </authorList>
    </citation>
    <scope>NUCLEOTIDE SEQUENCE [LARGE SCALE GENOMIC DNA]</scope>
    <source>
        <strain evidence="4 5">BuffGH</strain>
    </source>
</reference>
<organism evidence="4 5">
    <name type="scientific">Erwinia tracheiphila</name>
    <dbReference type="NCBI Taxonomy" id="65700"/>
    <lineage>
        <taxon>Bacteria</taxon>
        <taxon>Pseudomonadati</taxon>
        <taxon>Pseudomonadota</taxon>
        <taxon>Gammaproteobacteria</taxon>
        <taxon>Enterobacterales</taxon>
        <taxon>Erwiniaceae</taxon>
        <taxon>Erwinia</taxon>
    </lineage>
</organism>
<dbReference type="STRING" id="65700.SY86_08720"/>
<evidence type="ECO:0000259" key="3">
    <source>
        <dbReference type="PROSITE" id="PS50977"/>
    </source>
</evidence>
<proteinExistence type="predicted"/>
<accession>A0A0M2K7Z2</accession>
<comment type="caution">
    <text evidence="4">The sequence shown here is derived from an EMBL/GenBank/DDBJ whole genome shotgun (WGS) entry which is preliminary data.</text>
</comment>
<dbReference type="EMBL" id="JXNU01000003">
    <property type="protein sequence ID" value="KKF35490.1"/>
    <property type="molecule type" value="Genomic_DNA"/>
</dbReference>
<dbReference type="GO" id="GO:0003677">
    <property type="term" value="F:DNA binding"/>
    <property type="evidence" value="ECO:0007669"/>
    <property type="project" value="UniProtKB-UniRule"/>
</dbReference>
<name>A0A0M2K7Z2_9GAMM</name>
<dbReference type="Pfam" id="PF00440">
    <property type="entry name" value="TetR_N"/>
    <property type="match status" value="1"/>
</dbReference>
<dbReference type="PATRIC" id="fig|65700.7.peg.2208"/>
<keyword evidence="1 2" id="KW-0238">DNA-binding</keyword>
<gene>
    <name evidence="4" type="ORF">SY86_08720</name>
</gene>
<dbReference type="InterPro" id="IPR001647">
    <property type="entry name" value="HTH_TetR"/>
</dbReference>
<dbReference type="InterPro" id="IPR009057">
    <property type="entry name" value="Homeodomain-like_sf"/>
</dbReference>
<dbReference type="AlphaFoldDB" id="A0A0M2K7Z2"/>
<evidence type="ECO:0000313" key="4">
    <source>
        <dbReference type="EMBL" id="KKF35490.1"/>
    </source>
</evidence>
<feature type="DNA-binding region" description="H-T-H motif" evidence="2">
    <location>
        <begin position="44"/>
        <end position="63"/>
    </location>
</feature>
<protein>
    <submittedName>
        <fullName evidence="4">TetR family transcriptional regulator</fullName>
    </submittedName>
</protein>
<evidence type="ECO:0000256" key="2">
    <source>
        <dbReference type="PROSITE-ProRule" id="PRU00335"/>
    </source>
</evidence>
<evidence type="ECO:0000313" key="5">
    <source>
        <dbReference type="Proteomes" id="UP000033924"/>
    </source>
</evidence>
<dbReference type="Gene3D" id="1.10.357.10">
    <property type="entry name" value="Tetracycline Repressor, domain 2"/>
    <property type="match status" value="1"/>
</dbReference>
<dbReference type="PROSITE" id="PS50977">
    <property type="entry name" value="HTH_TETR_2"/>
    <property type="match status" value="1"/>
</dbReference>
<sequence>MFNEVIVKQRDSAEAMPLTATRAKTRRLLIVTAMRMFDSGAFPSITEVAAEAQLSRATAYRYFPTQSALVSAIVTETISPIKSWRPTREDVSDRIDELLSFAFPRMLAHEGTLRAALHLSLTQWTQSQSATQSEKERLVRGNRKALLQQVVEPLKDELPPEMVERVIQALSLVYGSEIFLVMKDIWGSDNDRLQEIGKWIAKAIIRQAQEDCREKVTE</sequence>
<dbReference type="SUPFAM" id="SSF46689">
    <property type="entry name" value="Homeodomain-like"/>
    <property type="match status" value="1"/>
</dbReference>
<keyword evidence="5" id="KW-1185">Reference proteome</keyword>
<feature type="domain" description="HTH tetR-type" evidence="3">
    <location>
        <begin position="23"/>
        <end position="81"/>
    </location>
</feature>
<dbReference type="Proteomes" id="UP000033924">
    <property type="component" value="Unassembled WGS sequence"/>
</dbReference>